<dbReference type="PROSITE" id="PS01179">
    <property type="entry name" value="PID"/>
    <property type="match status" value="1"/>
</dbReference>
<feature type="compositionally biased region" description="Polar residues" evidence="2">
    <location>
        <begin position="1096"/>
        <end position="1105"/>
    </location>
</feature>
<organism evidence="4 5">
    <name type="scientific">Elysia crispata</name>
    <name type="common">lettuce slug</name>
    <dbReference type="NCBI Taxonomy" id="231223"/>
    <lineage>
        <taxon>Eukaryota</taxon>
        <taxon>Metazoa</taxon>
        <taxon>Spiralia</taxon>
        <taxon>Lophotrochozoa</taxon>
        <taxon>Mollusca</taxon>
        <taxon>Gastropoda</taxon>
        <taxon>Heterobranchia</taxon>
        <taxon>Euthyneura</taxon>
        <taxon>Panpulmonata</taxon>
        <taxon>Sacoglossa</taxon>
        <taxon>Placobranchoidea</taxon>
        <taxon>Plakobranchidae</taxon>
        <taxon>Elysia</taxon>
    </lineage>
</organism>
<accession>A0AAE1B3C6</accession>
<dbReference type="SMART" id="SM00462">
    <property type="entry name" value="PTB"/>
    <property type="match status" value="1"/>
</dbReference>
<evidence type="ECO:0000259" key="3">
    <source>
        <dbReference type="PROSITE" id="PS01179"/>
    </source>
</evidence>
<dbReference type="InterPro" id="IPR006020">
    <property type="entry name" value="PTB/PI_dom"/>
</dbReference>
<feature type="compositionally biased region" description="Low complexity" evidence="2">
    <location>
        <begin position="1124"/>
        <end position="1135"/>
    </location>
</feature>
<feature type="compositionally biased region" description="Low complexity" evidence="2">
    <location>
        <begin position="570"/>
        <end position="583"/>
    </location>
</feature>
<feature type="region of interest" description="Disordered" evidence="2">
    <location>
        <begin position="570"/>
        <end position="634"/>
    </location>
</feature>
<reference evidence="4" key="1">
    <citation type="journal article" date="2023" name="G3 (Bethesda)">
        <title>A reference genome for the long-term kleptoplast-retaining sea slug Elysia crispata morphotype clarki.</title>
        <authorList>
            <person name="Eastman K.E."/>
            <person name="Pendleton A.L."/>
            <person name="Shaikh M.A."/>
            <person name="Suttiyut T."/>
            <person name="Ogas R."/>
            <person name="Tomko P."/>
            <person name="Gavelis G."/>
            <person name="Widhalm J.R."/>
            <person name="Wisecaver J.H."/>
        </authorList>
    </citation>
    <scope>NUCLEOTIDE SEQUENCE</scope>
    <source>
        <strain evidence="4">ECLA1</strain>
    </source>
</reference>
<feature type="region of interest" description="Disordered" evidence="2">
    <location>
        <begin position="1044"/>
        <end position="1192"/>
    </location>
</feature>
<proteinExistence type="predicted"/>
<feature type="region of interest" description="Disordered" evidence="2">
    <location>
        <begin position="188"/>
        <end position="260"/>
    </location>
</feature>
<keyword evidence="1" id="KW-0175">Coiled coil</keyword>
<dbReference type="Pfam" id="PF00640">
    <property type="entry name" value="PID"/>
    <property type="match status" value="1"/>
</dbReference>
<dbReference type="AlphaFoldDB" id="A0AAE1B3C6"/>
<keyword evidence="5" id="KW-1185">Reference proteome</keyword>
<evidence type="ECO:0000256" key="2">
    <source>
        <dbReference type="SAM" id="MobiDB-lite"/>
    </source>
</evidence>
<gene>
    <name evidence="4" type="ORF">RRG08_017260</name>
</gene>
<feature type="compositionally biased region" description="Low complexity" evidence="2">
    <location>
        <begin position="240"/>
        <end position="255"/>
    </location>
</feature>
<feature type="compositionally biased region" description="Low complexity" evidence="2">
    <location>
        <begin position="774"/>
        <end position="818"/>
    </location>
</feature>
<dbReference type="EMBL" id="JAWDGP010000710">
    <property type="protein sequence ID" value="KAK3798171.1"/>
    <property type="molecule type" value="Genomic_DNA"/>
</dbReference>
<feature type="region of interest" description="Disordered" evidence="2">
    <location>
        <begin position="912"/>
        <end position="939"/>
    </location>
</feature>
<dbReference type="PANTHER" id="PTHR11232:SF17">
    <property type="entry name" value="CAPON-LIKE PROTEIN"/>
    <property type="match status" value="1"/>
</dbReference>
<feature type="compositionally biased region" description="Low complexity" evidence="2">
    <location>
        <begin position="621"/>
        <end position="634"/>
    </location>
</feature>
<feature type="compositionally biased region" description="Low complexity" evidence="2">
    <location>
        <begin position="927"/>
        <end position="939"/>
    </location>
</feature>
<name>A0AAE1B3C6_9GAST</name>
<evidence type="ECO:0000313" key="5">
    <source>
        <dbReference type="Proteomes" id="UP001283361"/>
    </source>
</evidence>
<feature type="region of interest" description="Disordered" evidence="2">
    <location>
        <begin position="651"/>
        <end position="721"/>
    </location>
</feature>
<sequence length="1192" mass="127726">MAECQVLKPRAETVTGCVRTQAISKYVSLRLLMKSYIGTLDVPRPSSRVEIVAAMRRIRYEFKAKAIKKKKVVLTVSVDGVKVSLRNKKKSQWLIEETRLIVMHHPIYRIFYVSHDSQDLKIWSYIARDGPSNVFKCNVFKAYKKSQAMRIVRTIGQAFEVCHKLGGPSSSRPVSQVKDDTAGQDLRATRKASLNDQSSGQEKKELNTTASPSTTVSSTASGGENCSSEPGHKATPPNELSLQSSSSPLSLGSPQKDLRNIDGLVDGINISSSSNSSPDRHPVLPLSQHHQMQLLRQQLEQEQHQTQVAIAQVHLLKDQLSAETAARIEAQARTHQLLLHNKDLLNHVTLLVSRVQDLELKITGGAPDCCLSSAGIEVDGSGGGGGGGGGATRPVSLGGSQFKLFGDVGQNPNVPDSTTPRPAPVYLPDFHSVSQHNQFVMNASKLLMGGSANVNMFANRKAAIAEGCLEADSPDSGHKEMSSESLSYYAMTNGSDGPAVGGTQGVWLNPYGFISASSPNPSACSSSMTMMNTSSSSSQDSYACGARCNMDMTQPGGWLVNFSARSVSASPISSTHSKSSTIKAESRDSNDEVTDDAGAGSRRQMRPGDGLVGAPAHLGDSSSPYSSFSSGSSSQQLLSSLSSSASAMSMSPSVVHSSSSHSVSSSVGGAGAPAAKNDSRGPPMPGSGNLGKLNSKASPVAPNSNINSPQNLYKGPSSSSPLRKVASDCVKLISPLQSPRRRMGISLSSLPSPTGQHAAPTDSKHQKQKKSPTKKNQQSPSVSAPSGSMSSGLNPSLSASSPNVAPSSYQSPHSRSSPAAFPGHGIPGGSGQMASSPASQCSSNGAAAPKLDPPPKYQRSTRSIERWERGSWYGAPLTATTTAENQRAAPSPASSKLSPAHLEREFLPAYTNNNANKAPTSIHHTYSNNNNSNNNISNGLSNCSNNVPVGNAVPVQVTNGPGDVSNCNVVLRPNSRNNPCQSYRYSDCSTRSSTSSYTGVDSSSSTVSTSPTPFVQTMGAQVNDLNSSGHHQNSPRYHYQRISTSASNTNGPYENKSNCQNFSPRRQFNQQQQQQQHHHHHQQQQQQPQGFKRQENYQIQRQGSQQRHHDVLNHQRQVGAQDYQQKQQQQQQQQSPHKHQQHRQPQEQQPMGTPEKWKMRIHHSGNHKSAASTSNGNSQEARDANRAKSLRS</sequence>
<dbReference type="PANTHER" id="PTHR11232">
    <property type="entry name" value="PHOSPHOTYROSINE INTERACTION DOMAIN-CONTAINING FAMILY MEMBER"/>
    <property type="match status" value="1"/>
</dbReference>
<dbReference type="SUPFAM" id="SSF50729">
    <property type="entry name" value="PH domain-like"/>
    <property type="match status" value="1"/>
</dbReference>
<feature type="compositionally biased region" description="Polar residues" evidence="2">
    <location>
        <begin position="1044"/>
        <end position="1069"/>
    </location>
</feature>
<protein>
    <recommendedName>
        <fullName evidence="3">PID domain-containing protein</fullName>
    </recommendedName>
</protein>
<feature type="compositionally biased region" description="Polar residues" evidence="2">
    <location>
        <begin position="912"/>
        <end position="926"/>
    </location>
</feature>
<feature type="domain" description="PID" evidence="3">
    <location>
        <begin position="96"/>
        <end position="164"/>
    </location>
</feature>
<feature type="compositionally biased region" description="Polar residues" evidence="2">
    <location>
        <begin position="832"/>
        <end position="845"/>
    </location>
</feature>
<dbReference type="Proteomes" id="UP001283361">
    <property type="component" value="Unassembled WGS sequence"/>
</dbReference>
<evidence type="ECO:0000256" key="1">
    <source>
        <dbReference type="ARBA" id="ARBA00023054"/>
    </source>
</evidence>
<feature type="compositionally biased region" description="Low complexity" evidence="2">
    <location>
        <begin position="982"/>
        <end position="1012"/>
    </location>
</feature>
<evidence type="ECO:0000313" key="4">
    <source>
        <dbReference type="EMBL" id="KAK3798171.1"/>
    </source>
</evidence>
<feature type="region of interest" description="Disordered" evidence="2">
    <location>
        <begin position="734"/>
        <end position="864"/>
    </location>
</feature>
<feature type="compositionally biased region" description="Low complexity" evidence="2">
    <location>
        <begin position="651"/>
        <end position="667"/>
    </location>
</feature>
<feature type="compositionally biased region" description="Polar residues" evidence="2">
    <location>
        <begin position="746"/>
        <end position="755"/>
    </location>
</feature>
<feature type="compositionally biased region" description="Polar residues" evidence="2">
    <location>
        <begin position="695"/>
        <end position="721"/>
    </location>
</feature>
<feature type="region of interest" description="Disordered" evidence="2">
    <location>
        <begin position="973"/>
        <end position="1014"/>
    </location>
</feature>
<dbReference type="InterPro" id="IPR051133">
    <property type="entry name" value="Adapter_Engulfment-Domain"/>
</dbReference>
<dbReference type="FunFam" id="2.30.29.30:FF:000124">
    <property type="entry name" value="carboxyl-terminal PDZ ligand of neuronal nitric oxide synthase protein-like"/>
    <property type="match status" value="1"/>
</dbReference>
<feature type="compositionally biased region" description="Polar residues" evidence="2">
    <location>
        <begin position="1167"/>
        <end position="1179"/>
    </location>
</feature>
<feature type="compositionally biased region" description="Low complexity" evidence="2">
    <location>
        <begin position="208"/>
        <end position="221"/>
    </location>
</feature>
<dbReference type="Gene3D" id="2.30.29.30">
    <property type="entry name" value="Pleckstrin-homology domain (PH domain)/Phosphotyrosine-binding domain (PTB)"/>
    <property type="match status" value="1"/>
</dbReference>
<comment type="caution">
    <text evidence="4">The sequence shown here is derived from an EMBL/GenBank/DDBJ whole genome shotgun (WGS) entry which is preliminary data.</text>
</comment>
<dbReference type="GO" id="GO:0050998">
    <property type="term" value="F:nitric-oxide synthase binding"/>
    <property type="evidence" value="ECO:0007669"/>
    <property type="project" value="TreeGrafter"/>
</dbReference>
<dbReference type="InterPro" id="IPR011993">
    <property type="entry name" value="PH-like_dom_sf"/>
</dbReference>